<dbReference type="PROSITE" id="PS50109">
    <property type="entry name" value="HIS_KIN"/>
    <property type="match status" value="1"/>
</dbReference>
<dbReference type="EMBL" id="APMY01000131">
    <property type="protein sequence ID" value="EOM74420.1"/>
    <property type="molecule type" value="Genomic_DNA"/>
</dbReference>
<protein>
    <recommendedName>
        <fullName evidence="3">histidine kinase</fullName>
        <ecNumber evidence="3">2.7.13.3</ecNumber>
    </recommendedName>
</protein>
<evidence type="ECO:0000256" key="8">
    <source>
        <dbReference type="ARBA" id="ARBA00022989"/>
    </source>
</evidence>
<dbReference type="eggNOG" id="COG3290">
    <property type="taxonomic scope" value="Bacteria"/>
</dbReference>
<evidence type="ECO:0000313" key="13">
    <source>
        <dbReference type="Proteomes" id="UP000013525"/>
    </source>
</evidence>
<dbReference type="PANTHER" id="PTHR43547">
    <property type="entry name" value="TWO-COMPONENT HISTIDINE KINASE"/>
    <property type="match status" value="1"/>
</dbReference>
<evidence type="ECO:0000259" key="11">
    <source>
        <dbReference type="PROSITE" id="PS50109"/>
    </source>
</evidence>
<dbReference type="Gene3D" id="3.30.565.10">
    <property type="entry name" value="Histidine kinase-like ATPase, C-terminal domain"/>
    <property type="match status" value="1"/>
</dbReference>
<dbReference type="InterPro" id="IPR004358">
    <property type="entry name" value="Sig_transdc_His_kin-like_C"/>
</dbReference>
<sequence length="513" mass="53760">MWQLVVLVAVVSLGIALTIVDERREADSDAEHTVTEVAATLALSDGTADAVRAPDPSAVLQPETERIRAATGVDFVVVMAPDRTRYTHTDPSLIGGAFTGSIDRALAGETFTETFTGSLGPSVRAVAPVFSGDDVVALVSVGVTRERIGDRVAGALPQIFAVAAAGLVLAAGASLALSRRLRRQTLGLEPDELRRLYEHRDAILHSIGEGLIVIPAGAGPDELLDLVNDEARQLLALPDGTVRIADLPESLVAASGGDELHVAGDRVLVVDRRPVLWEGRTIGTVLTARDRTELRNALGELDSVRSFAETLRSHAHESANRMHTMVTMVELGRYDEAAAFGTADLRLSQGLVDTITAAVHDPAVAALLLGKTGEAAERGVELTVTDDTRLDGTAPLGTHEAITVLGNLVDNAIDSAADQPGEGWVEIAIARTDGGLRITVSDSGPGLDDAALERASARGYTTKATGPAGRGLGLALVRRIVERHHGTMAARREPESSITVVLPDVVLPYGGAS</sequence>
<evidence type="ECO:0000256" key="5">
    <source>
        <dbReference type="ARBA" id="ARBA00022553"/>
    </source>
</evidence>
<keyword evidence="13" id="KW-1185">Reference proteome</keyword>
<dbReference type="SUPFAM" id="SSF103190">
    <property type="entry name" value="Sensory domain-like"/>
    <property type="match status" value="1"/>
</dbReference>
<dbReference type="SMART" id="SM00387">
    <property type="entry name" value="HATPase_c"/>
    <property type="match status" value="1"/>
</dbReference>
<dbReference type="CDD" id="cd00075">
    <property type="entry name" value="HATPase"/>
    <property type="match status" value="1"/>
</dbReference>
<dbReference type="Proteomes" id="UP000013525">
    <property type="component" value="Unassembled WGS sequence"/>
</dbReference>
<dbReference type="InterPro" id="IPR029151">
    <property type="entry name" value="Sensor-like_sf"/>
</dbReference>
<dbReference type="PATRIC" id="fig|1273125.3.peg.4011"/>
<comment type="catalytic activity">
    <reaction evidence="1">
        <text>ATP + protein L-histidine = ADP + protein N-phospho-L-histidine.</text>
        <dbReference type="EC" id="2.7.13.3"/>
    </reaction>
</comment>
<dbReference type="InterPro" id="IPR033463">
    <property type="entry name" value="sCache_3"/>
</dbReference>
<evidence type="ECO:0000256" key="4">
    <source>
        <dbReference type="ARBA" id="ARBA00022475"/>
    </source>
</evidence>
<dbReference type="InterPro" id="IPR003594">
    <property type="entry name" value="HATPase_dom"/>
</dbReference>
<keyword evidence="7 12" id="KW-0418">Kinase</keyword>
<dbReference type="InterPro" id="IPR036890">
    <property type="entry name" value="HATPase_C_sf"/>
</dbReference>
<gene>
    <name evidence="12" type="ORF">Rrhod_4222</name>
</gene>
<dbReference type="Pfam" id="PF17203">
    <property type="entry name" value="sCache_3_2"/>
    <property type="match status" value="1"/>
</dbReference>
<dbReference type="GO" id="GO:0005886">
    <property type="term" value="C:plasma membrane"/>
    <property type="evidence" value="ECO:0007669"/>
    <property type="project" value="UniProtKB-SubCell"/>
</dbReference>
<evidence type="ECO:0000256" key="6">
    <source>
        <dbReference type="ARBA" id="ARBA00022692"/>
    </source>
</evidence>
<evidence type="ECO:0000313" key="12">
    <source>
        <dbReference type="EMBL" id="EOM74420.1"/>
    </source>
</evidence>
<organism evidence="12 13">
    <name type="scientific">Rhodococcus rhodnii LMG 5362</name>
    <dbReference type="NCBI Taxonomy" id="1273125"/>
    <lineage>
        <taxon>Bacteria</taxon>
        <taxon>Bacillati</taxon>
        <taxon>Actinomycetota</taxon>
        <taxon>Actinomycetes</taxon>
        <taxon>Mycobacteriales</taxon>
        <taxon>Nocardiaceae</taxon>
        <taxon>Rhodococcus</taxon>
    </lineage>
</organism>
<evidence type="ECO:0000256" key="10">
    <source>
        <dbReference type="ARBA" id="ARBA00023136"/>
    </source>
</evidence>
<accession>R7WH00</accession>
<evidence type="ECO:0000256" key="1">
    <source>
        <dbReference type="ARBA" id="ARBA00000085"/>
    </source>
</evidence>
<reference evidence="12 13" key="1">
    <citation type="journal article" date="2013" name="Genome Announc.">
        <title>Draft Genome Sequence of Rhodococcus rhodnii Strain LMG5362, a Symbiont of Rhodnius prolixus (Hemiptera, Reduviidae, Triatominae), the Principle Vector of Trypanosoma cruzi.</title>
        <authorList>
            <person name="Pachebat J.A."/>
            <person name="van Keulen G."/>
            <person name="Whitten M.M."/>
            <person name="Girdwood S."/>
            <person name="Del Sol R."/>
            <person name="Dyson P.J."/>
            <person name="Facey P.D."/>
        </authorList>
    </citation>
    <scope>NUCLEOTIDE SEQUENCE [LARGE SCALE GENOMIC DNA]</scope>
    <source>
        <strain evidence="12 13">LMG 5362</strain>
    </source>
</reference>
<evidence type="ECO:0000256" key="9">
    <source>
        <dbReference type="ARBA" id="ARBA00023012"/>
    </source>
</evidence>
<comment type="subcellular location">
    <subcellularLocation>
        <location evidence="2">Cell membrane</location>
        <topology evidence="2">Multi-pass membrane protein</topology>
    </subcellularLocation>
</comment>
<dbReference type="Pfam" id="PF02518">
    <property type="entry name" value="HATPase_c"/>
    <property type="match status" value="1"/>
</dbReference>
<dbReference type="EC" id="2.7.13.3" evidence="3"/>
<feature type="domain" description="Histidine kinase" evidence="11">
    <location>
        <begin position="404"/>
        <end position="506"/>
    </location>
</feature>
<dbReference type="Gene3D" id="3.30.450.20">
    <property type="entry name" value="PAS domain"/>
    <property type="match status" value="2"/>
</dbReference>
<dbReference type="GO" id="GO:0000155">
    <property type="term" value="F:phosphorelay sensor kinase activity"/>
    <property type="evidence" value="ECO:0007669"/>
    <property type="project" value="TreeGrafter"/>
</dbReference>
<keyword evidence="8" id="KW-1133">Transmembrane helix</keyword>
<dbReference type="PANTHER" id="PTHR43547:SF10">
    <property type="entry name" value="SENSOR HISTIDINE KINASE DCUS"/>
    <property type="match status" value="1"/>
</dbReference>
<name>R7WH00_9NOCA</name>
<dbReference type="InterPro" id="IPR005467">
    <property type="entry name" value="His_kinase_dom"/>
</dbReference>
<dbReference type="AlphaFoldDB" id="R7WH00"/>
<comment type="caution">
    <text evidence="12">The sequence shown here is derived from an EMBL/GenBank/DDBJ whole genome shotgun (WGS) entry which is preliminary data.</text>
</comment>
<keyword evidence="10" id="KW-0472">Membrane</keyword>
<evidence type="ECO:0000256" key="3">
    <source>
        <dbReference type="ARBA" id="ARBA00012438"/>
    </source>
</evidence>
<dbReference type="PRINTS" id="PR00344">
    <property type="entry name" value="BCTRLSENSOR"/>
</dbReference>
<proteinExistence type="predicted"/>
<evidence type="ECO:0000256" key="2">
    <source>
        <dbReference type="ARBA" id="ARBA00004651"/>
    </source>
</evidence>
<keyword evidence="4" id="KW-1003">Cell membrane</keyword>
<keyword evidence="7 12" id="KW-0808">Transferase</keyword>
<evidence type="ECO:0000256" key="7">
    <source>
        <dbReference type="ARBA" id="ARBA00022777"/>
    </source>
</evidence>
<keyword evidence="9" id="KW-0902">Two-component regulatory system</keyword>
<keyword evidence="6" id="KW-0812">Transmembrane</keyword>
<keyword evidence="5" id="KW-0597">Phosphoprotein</keyword>
<dbReference type="SUPFAM" id="SSF55874">
    <property type="entry name" value="ATPase domain of HSP90 chaperone/DNA topoisomerase II/histidine kinase"/>
    <property type="match status" value="1"/>
</dbReference>